<evidence type="ECO:0000313" key="1">
    <source>
        <dbReference type="EMBL" id="UUY04448.1"/>
    </source>
</evidence>
<proteinExistence type="predicted"/>
<sequence length="94" mass="10187">MELEIRGVWLAGEDRLDAFAEEIGRRLAGVGECAGYDQYRSEQGPVTIFLVTAPDEGAVQPFADTLARETGVTWVVQPAGAAARDDPPSQVRIR</sequence>
<gene>
    <name evidence="1" type="ORF">LRS13_02630</name>
</gene>
<dbReference type="RefSeq" id="WP_353864931.1">
    <property type="nucleotide sequence ID" value="NZ_CP088295.1"/>
</dbReference>
<organism evidence="1 2">
    <name type="scientific">Svornostia abyssi</name>
    <dbReference type="NCBI Taxonomy" id="2898438"/>
    <lineage>
        <taxon>Bacteria</taxon>
        <taxon>Bacillati</taxon>
        <taxon>Actinomycetota</taxon>
        <taxon>Thermoleophilia</taxon>
        <taxon>Solirubrobacterales</taxon>
        <taxon>Baekduiaceae</taxon>
        <taxon>Svornostia</taxon>
    </lineage>
</organism>
<protein>
    <submittedName>
        <fullName evidence="1">Uncharacterized protein</fullName>
    </submittedName>
</protein>
<keyword evidence="2" id="KW-1185">Reference proteome</keyword>
<name>A0ABY5PID9_9ACTN</name>
<dbReference type="EMBL" id="CP088295">
    <property type="protein sequence ID" value="UUY04448.1"/>
    <property type="molecule type" value="Genomic_DNA"/>
</dbReference>
<dbReference type="Proteomes" id="UP001058860">
    <property type="component" value="Chromosome"/>
</dbReference>
<reference evidence="2" key="1">
    <citation type="submission" date="2021-11" db="EMBL/GenBank/DDBJ databases">
        <title>Cultivation dependent microbiological survey of springs from the worlds oldest radium mine currently devoted to the extraction of radon-saturated water.</title>
        <authorList>
            <person name="Kapinusova G."/>
            <person name="Smrhova T."/>
            <person name="Strejcek M."/>
            <person name="Suman J."/>
            <person name="Jani K."/>
            <person name="Pajer P."/>
            <person name="Uhlik O."/>
        </authorList>
    </citation>
    <scope>NUCLEOTIDE SEQUENCE [LARGE SCALE GENOMIC DNA]</scope>
    <source>
        <strain evidence="2">J379</strain>
    </source>
</reference>
<evidence type="ECO:0000313" key="2">
    <source>
        <dbReference type="Proteomes" id="UP001058860"/>
    </source>
</evidence>
<accession>A0ABY5PID9</accession>